<name>A0ABX6K4D3_SALCS</name>
<evidence type="ECO:0000259" key="1">
    <source>
        <dbReference type="Pfam" id="PF03551"/>
    </source>
</evidence>
<evidence type="ECO:0000313" key="4">
    <source>
        <dbReference type="Proteomes" id="UP000501408"/>
    </source>
</evidence>
<dbReference type="Proteomes" id="UP000501408">
    <property type="component" value="Chromosome 1"/>
</dbReference>
<accession>A0ABX6K4D3</accession>
<dbReference type="Gene3D" id="6.10.140.190">
    <property type="match status" value="1"/>
</dbReference>
<reference evidence="3 4" key="1">
    <citation type="submission" date="2020-03" db="EMBL/GenBank/DDBJ databases">
        <title>Genome mining reveals the biosynthetic pathways of PHA and ectoines of the halophilic strain Salinivibrio costicola M318 isolated from fermented shrimp paste.</title>
        <authorList>
            <person name="Doan T.V."/>
            <person name="Tran L.T."/>
            <person name="Trieu T.A."/>
            <person name="Nguyen Q.V."/>
            <person name="Quach T.N."/>
            <person name="Phi T.Q."/>
            <person name="Kumar S."/>
        </authorList>
    </citation>
    <scope>NUCLEOTIDE SEQUENCE [LARGE SCALE GENOMIC DNA]</scope>
    <source>
        <strain evidence="3 4">M318</strain>
    </source>
</reference>
<evidence type="ECO:0000259" key="2">
    <source>
        <dbReference type="Pfam" id="PF10400"/>
    </source>
</evidence>
<dbReference type="PANTHER" id="PTHR43252:SF4">
    <property type="entry name" value="TRANSCRIPTIONAL REGULATORY PROTEIN"/>
    <property type="match status" value="1"/>
</dbReference>
<feature type="domain" description="Transcription regulator PadR C-terminal" evidence="2">
    <location>
        <begin position="93"/>
        <end position="175"/>
    </location>
</feature>
<dbReference type="Pfam" id="PF03551">
    <property type="entry name" value="PadR"/>
    <property type="match status" value="1"/>
</dbReference>
<proteinExistence type="predicted"/>
<dbReference type="Pfam" id="PF10400">
    <property type="entry name" value="Vir_act_alpha_C"/>
    <property type="match status" value="1"/>
</dbReference>
<dbReference type="PANTHER" id="PTHR43252">
    <property type="entry name" value="TRANSCRIPTIONAL REGULATOR YQJI"/>
    <property type="match status" value="1"/>
</dbReference>
<evidence type="ECO:0000313" key="3">
    <source>
        <dbReference type="EMBL" id="QIR05086.1"/>
    </source>
</evidence>
<dbReference type="InterPro" id="IPR018309">
    <property type="entry name" value="Tscrpt_reg_PadR_C"/>
</dbReference>
<dbReference type="SUPFAM" id="SSF46785">
    <property type="entry name" value="Winged helix' DNA-binding domain"/>
    <property type="match status" value="1"/>
</dbReference>
<organism evidence="3 4">
    <name type="scientific">Salinivibrio costicola</name>
    <name type="common">Vibrio costicola</name>
    <dbReference type="NCBI Taxonomy" id="51367"/>
    <lineage>
        <taxon>Bacteria</taxon>
        <taxon>Pseudomonadati</taxon>
        <taxon>Pseudomonadota</taxon>
        <taxon>Gammaproteobacteria</taxon>
        <taxon>Vibrionales</taxon>
        <taxon>Vibrionaceae</taxon>
        <taxon>Salinivibrio</taxon>
    </lineage>
</organism>
<dbReference type="EMBL" id="CP050266">
    <property type="protein sequence ID" value="QIR05086.1"/>
    <property type="molecule type" value="Genomic_DNA"/>
</dbReference>
<dbReference type="RefSeq" id="WP_167313866.1">
    <property type="nucleotide sequence ID" value="NZ_CP050266.1"/>
</dbReference>
<gene>
    <name evidence="3" type="ORF">HBA18_01035</name>
</gene>
<keyword evidence="4" id="KW-1185">Reference proteome</keyword>
<dbReference type="InterPro" id="IPR005149">
    <property type="entry name" value="Tscrpt_reg_PadR_N"/>
</dbReference>
<protein>
    <submittedName>
        <fullName evidence="3">PadR family transcriptional regulator</fullName>
    </submittedName>
</protein>
<dbReference type="InterPro" id="IPR036390">
    <property type="entry name" value="WH_DNA-bd_sf"/>
</dbReference>
<feature type="domain" description="Transcription regulator PadR N-terminal" evidence="1">
    <location>
        <begin position="7"/>
        <end position="80"/>
    </location>
</feature>
<dbReference type="InterPro" id="IPR036388">
    <property type="entry name" value="WH-like_DNA-bd_sf"/>
</dbReference>
<sequence length="186" mass="21170">MSLPHVILTVLSNCEATGYDITKAFSTSISYVWKASHQQVYRELTKLAEKGAVSCRLEPQMGKPDRKVYAITPVGTDMLQTWLLSEPKLAPERDEYVARLLSCEVLDPSPMLGHVNQLIAESQQLLNHYAMIEQREFGQASPLTNQQRLLRLALRRTIHQRRAWLAWAQEVRDELAMLAPREPCSA</sequence>
<dbReference type="Gene3D" id="1.10.10.10">
    <property type="entry name" value="Winged helix-like DNA-binding domain superfamily/Winged helix DNA-binding domain"/>
    <property type="match status" value="1"/>
</dbReference>